<comment type="similarity">
    <text evidence="1">Belongs to the UbiT family.</text>
</comment>
<evidence type="ECO:0000256" key="1">
    <source>
        <dbReference type="HAMAP-Rule" id="MF_02231"/>
    </source>
</evidence>
<dbReference type="Gene3D" id="3.30.1050.10">
    <property type="entry name" value="SCP2 sterol-binding domain"/>
    <property type="match status" value="1"/>
</dbReference>
<organism evidence="3 4">
    <name type="scientific">Comamonas faecalis</name>
    <dbReference type="NCBI Taxonomy" id="1387849"/>
    <lineage>
        <taxon>Bacteria</taxon>
        <taxon>Pseudomonadati</taxon>
        <taxon>Pseudomonadota</taxon>
        <taxon>Betaproteobacteria</taxon>
        <taxon>Burkholderiales</taxon>
        <taxon>Comamonadaceae</taxon>
        <taxon>Comamonas</taxon>
    </lineage>
</organism>
<comment type="function">
    <text evidence="1">Required for O(2)-independent ubiquinone (coenzyme Q) biosynthesis. Likely functions as an accessory factor.</text>
</comment>
<dbReference type="Pfam" id="PF02036">
    <property type="entry name" value="SCP2"/>
    <property type="match status" value="1"/>
</dbReference>
<feature type="domain" description="SCP2" evidence="2">
    <location>
        <begin position="53"/>
        <end position="135"/>
    </location>
</feature>
<evidence type="ECO:0000313" key="3">
    <source>
        <dbReference type="EMBL" id="GAA3981337.1"/>
    </source>
</evidence>
<keyword evidence="1" id="KW-0831">Ubiquinone biosynthesis</keyword>
<gene>
    <name evidence="1" type="primary">ubiT</name>
    <name evidence="3" type="ORF">GCM10022279_01200</name>
</gene>
<dbReference type="EMBL" id="BAABBP010000001">
    <property type="protein sequence ID" value="GAA3981337.1"/>
    <property type="molecule type" value="Genomic_DNA"/>
</dbReference>
<evidence type="ECO:0000313" key="4">
    <source>
        <dbReference type="Proteomes" id="UP001501627"/>
    </source>
</evidence>
<dbReference type="InterPro" id="IPR003033">
    <property type="entry name" value="SCP2_sterol-bd_dom"/>
</dbReference>
<dbReference type="SUPFAM" id="SSF55718">
    <property type="entry name" value="SCP-like"/>
    <property type="match status" value="1"/>
</dbReference>
<sequence length="178" mass="19831">MDTMIATPPPPITLPRPVGALLARLPAYPGSLLLVKAINLALARQLPDDVKAHLLDKRISIRVRDARLAFDFSWNGTRFAPGRPWPEPDLAISANAQDFLLLAQRRQDPDTLFFNRRLVMEGDTELGLIVKNALDALELPVMDPMHWTPRAVLERRAPHLARQLPPLPSLGRLLGGRP</sequence>
<comment type="pathway">
    <text evidence="1">Cofactor biosynthesis; ubiquinone biosynthesis.</text>
</comment>
<accession>A0ABP7QEU4</accession>
<keyword evidence="4" id="KW-1185">Reference proteome</keyword>
<dbReference type="InterPro" id="IPR036527">
    <property type="entry name" value="SCP2_sterol-bd_dom_sf"/>
</dbReference>
<evidence type="ECO:0000259" key="2">
    <source>
        <dbReference type="Pfam" id="PF02036"/>
    </source>
</evidence>
<proteinExistence type="inferred from homology"/>
<dbReference type="HAMAP" id="MF_02231">
    <property type="entry name" value="UbiT"/>
    <property type="match status" value="1"/>
</dbReference>
<reference evidence="4" key="1">
    <citation type="journal article" date="2019" name="Int. J. Syst. Evol. Microbiol.">
        <title>The Global Catalogue of Microorganisms (GCM) 10K type strain sequencing project: providing services to taxonomists for standard genome sequencing and annotation.</title>
        <authorList>
            <consortium name="The Broad Institute Genomics Platform"/>
            <consortium name="The Broad Institute Genome Sequencing Center for Infectious Disease"/>
            <person name="Wu L."/>
            <person name="Ma J."/>
        </authorList>
    </citation>
    <scope>NUCLEOTIDE SEQUENCE [LARGE SCALE GENOMIC DNA]</scope>
    <source>
        <strain evidence="4">JCM 17561</strain>
    </source>
</reference>
<protein>
    <recommendedName>
        <fullName evidence="1">Ubiquinone biosynthesis accessory factor UbiT</fullName>
    </recommendedName>
</protein>
<name>A0ABP7QEU4_9BURK</name>
<comment type="caution">
    <text evidence="3">The sequence shown here is derived from an EMBL/GenBank/DDBJ whole genome shotgun (WGS) entry which is preliminary data.</text>
</comment>
<dbReference type="Proteomes" id="UP001501627">
    <property type="component" value="Unassembled WGS sequence"/>
</dbReference>
<dbReference type="InterPro" id="IPR016830">
    <property type="entry name" value="UbiT"/>
</dbReference>